<dbReference type="InterPro" id="IPR011735">
    <property type="entry name" value="WlaTC/HtrL_glycosyltransf"/>
</dbReference>
<organism evidence="1">
    <name type="scientific">Pithovirus LCPAC202</name>
    <dbReference type="NCBI Taxonomy" id="2506592"/>
    <lineage>
        <taxon>Viruses</taxon>
        <taxon>Pithoviruses</taxon>
    </lineage>
</organism>
<evidence type="ECO:0000313" key="1">
    <source>
        <dbReference type="EMBL" id="QBK91309.1"/>
    </source>
</evidence>
<dbReference type="InterPro" id="IPR008884">
    <property type="entry name" value="TylF_MeTrfase"/>
</dbReference>
<dbReference type="SUPFAM" id="SSF53335">
    <property type="entry name" value="S-adenosyl-L-methionine-dependent methyltransferases"/>
    <property type="match status" value="2"/>
</dbReference>
<dbReference type="Gene3D" id="3.40.50.150">
    <property type="entry name" value="Vaccinia Virus protein VP39"/>
    <property type="match status" value="3"/>
</dbReference>
<gene>
    <name evidence="1" type="ORF">LCPAC202_02830</name>
</gene>
<dbReference type="InterPro" id="IPR029063">
    <property type="entry name" value="SAM-dependent_MTases_sf"/>
</dbReference>
<dbReference type="GO" id="GO:0032259">
    <property type="term" value="P:methylation"/>
    <property type="evidence" value="ECO:0007669"/>
    <property type="project" value="UniProtKB-KW"/>
</dbReference>
<accession>A0A481Z858</accession>
<dbReference type="PANTHER" id="PTHR40036:SF1">
    <property type="entry name" value="MACROCIN O-METHYLTRANSFERASE"/>
    <property type="match status" value="1"/>
</dbReference>
<dbReference type="Pfam" id="PF05711">
    <property type="entry name" value="TylF"/>
    <property type="match status" value="1"/>
</dbReference>
<dbReference type="CDD" id="cd02440">
    <property type="entry name" value="AdoMet_MTases"/>
    <property type="match status" value="1"/>
</dbReference>
<keyword evidence="1" id="KW-0489">Methyltransferase</keyword>
<dbReference type="EMBL" id="MK500523">
    <property type="protein sequence ID" value="QBK91309.1"/>
    <property type="molecule type" value="Genomic_DNA"/>
</dbReference>
<reference evidence="1" key="1">
    <citation type="journal article" date="2019" name="MBio">
        <title>Virus Genomes from Deep Sea Sediments Expand the Ocean Megavirome and Support Independent Origins of Viral Gigantism.</title>
        <authorList>
            <person name="Backstrom D."/>
            <person name="Yutin N."/>
            <person name="Jorgensen S.L."/>
            <person name="Dharamshi J."/>
            <person name="Homa F."/>
            <person name="Zaremba-Niedwiedzka K."/>
            <person name="Spang A."/>
            <person name="Wolf Y.I."/>
            <person name="Koonin E.V."/>
            <person name="Ettema T.J."/>
        </authorList>
    </citation>
    <scope>NUCLEOTIDE SEQUENCE</scope>
</reference>
<dbReference type="PANTHER" id="PTHR40036">
    <property type="entry name" value="MACROCIN O-METHYLTRANSFERASE"/>
    <property type="match status" value="1"/>
</dbReference>
<dbReference type="Pfam" id="PF13578">
    <property type="entry name" value="Methyltransf_24"/>
    <property type="match status" value="1"/>
</dbReference>
<name>A0A481Z858_9VIRU</name>
<proteinExistence type="predicted"/>
<sequence length="1034" mass="120638">MAHVLVTALYDLGNFEGNSTRRQASWYLDNCDFILNHDVPIVIFTEPQFMDRIRKLRGDRPIVLIERKFEDLLYFNDQKMVDKANQNIKKNPFGKRGDFKLTASYMMLMWNKFVFVQDAIKLYPDAKSYSWIDFGIGPFATKYTSSIDLEKILINNNPEKVTFTALNPIIKSEYKDQKEYFSKWKYRVCGNFWSVGRESFPHFFQYIFNKVENMLDQEFIAPDEEILACYVYEHPKNCDFFFGDYNSSILNRLGLKYDINIAKACIDRACIHSLHSISYSGYRQLIEYVYSTGGKIEDLFDYLTNLYIHSFYLDQKEALNIAIFILQTREMHPYCGSLIFNRNVDINRILEFSGLSTVDKDIKFTPNKFLNSVQDYIKLDCLKWLGIETIPVIKNQPKSVEFSSILKNNFFHFAELQKIISNHEGERLTSSYLMRRTVHYYPDCYPKQLSLFSRFKKLSSELATTNVIEIGVNAGHSLLIMLLASINSKIKITAFDICEYSYTKPCVDYLNSNFGNRITLIEGRSPEVYRRYLKDTNSLPKFDLIHVDGSHHWNVMFEEILLSLTCIKSGGYLLMGDTNEIPYIFIKGGYLVRVEKADPSSWSQNSYYQAVKKFEIPQEEESTLCKLSYKYRTDKCPKIKHNYTKFYHHLFYPIRKEAKNILEMGIGTTRLMGNGYTPGASLRSWRDYFSTAHIFGLDYDKSVLKSSDRISCYYTDQSKSTELLKTLHTIDQERKVDIFDVIIDDGSHVCAHQLLTFNVLFRYVKPGGLYVIEDVNDTNLFTLIKGHPLAEYYEQYHLDQKILDDRMIIIWRNSMINIQTQTFKPRSDQLEKIYKMIQPFTELSKKRIENNMMLVDYVTKNKIQGAIVEIGVWKGGSIMSMIMQSNQLGTTRKFYIYDTFSEITPPKDVYVDYAGRKTSDYIDYIQRKSPLNDVKENVFSVTPNHSDLFFIKGDINKNTIYPDKISILRIGVDLYESIKHSLKTFYPLVESGGYVIINDYGHQKGSKKATDEFVADKNIKLETIDYSGVFWVKP</sequence>
<keyword evidence="1" id="KW-0808">Transferase</keyword>
<protein>
    <submittedName>
        <fullName evidence="1">Methyltransferase</fullName>
    </submittedName>
</protein>
<dbReference type="GO" id="GO:0008168">
    <property type="term" value="F:methyltransferase activity"/>
    <property type="evidence" value="ECO:0007669"/>
    <property type="project" value="UniProtKB-KW"/>
</dbReference>
<dbReference type="Pfam" id="PF09612">
    <property type="entry name" value="HtrL_YibB"/>
    <property type="match status" value="1"/>
</dbReference>